<feature type="transmembrane region" description="Helical" evidence="10">
    <location>
        <begin position="56"/>
        <end position="75"/>
    </location>
</feature>
<evidence type="ECO:0000256" key="10">
    <source>
        <dbReference type="SAM" id="Phobius"/>
    </source>
</evidence>
<evidence type="ECO:0000256" key="4">
    <source>
        <dbReference type="ARBA" id="ARBA00022231"/>
    </source>
</evidence>
<keyword evidence="8 10" id="KW-0472">Membrane</keyword>
<protein>
    <recommendedName>
        <fullName evidence="4">Translocon-associated protein subunit gamma</fullName>
    </recommendedName>
    <alternativeName>
        <fullName evidence="9">Signal sequence receptor subunit gamma</fullName>
    </alternativeName>
</protein>
<dbReference type="PANTHER" id="PTHR13399:SF2">
    <property type="entry name" value="TRANSLOCON-ASSOCIATED PROTEIN SUBUNIT GAMMA"/>
    <property type="match status" value="1"/>
</dbReference>
<evidence type="ECO:0000256" key="8">
    <source>
        <dbReference type="ARBA" id="ARBA00023136"/>
    </source>
</evidence>
<evidence type="ECO:0000313" key="11">
    <source>
        <dbReference type="EMBL" id="CAF0961938.1"/>
    </source>
</evidence>
<dbReference type="OrthoDB" id="10059529at2759"/>
<evidence type="ECO:0000256" key="5">
    <source>
        <dbReference type="ARBA" id="ARBA00022692"/>
    </source>
</evidence>
<dbReference type="AlphaFoldDB" id="A0A815MN05"/>
<name>A0A815MN05_ADIRI</name>
<keyword evidence="13" id="KW-1185">Reference proteome</keyword>
<evidence type="ECO:0000256" key="9">
    <source>
        <dbReference type="ARBA" id="ARBA00030917"/>
    </source>
</evidence>
<feature type="transmembrane region" description="Helical" evidence="10">
    <location>
        <begin position="27"/>
        <end position="44"/>
    </location>
</feature>
<dbReference type="GO" id="GO:0005789">
    <property type="term" value="C:endoplasmic reticulum membrane"/>
    <property type="evidence" value="ECO:0007669"/>
    <property type="project" value="UniProtKB-SubCell"/>
</dbReference>
<dbReference type="EMBL" id="CAJNOJ010000050">
    <property type="protein sequence ID" value="CAF0961938.1"/>
    <property type="molecule type" value="Genomic_DNA"/>
</dbReference>
<dbReference type="SUPFAM" id="SSF57302">
    <property type="entry name" value="Snake toxin-like"/>
    <property type="match status" value="1"/>
</dbReference>
<dbReference type="GO" id="GO:0006614">
    <property type="term" value="P:SRP-dependent cotranslational protein targeting to membrane"/>
    <property type="evidence" value="ECO:0007669"/>
    <property type="project" value="InterPro"/>
</dbReference>
<dbReference type="Pfam" id="PF07074">
    <property type="entry name" value="TRAP-gamma"/>
    <property type="match status" value="1"/>
</dbReference>
<keyword evidence="6" id="KW-0256">Endoplasmic reticulum</keyword>
<keyword evidence="7 10" id="KW-1133">Transmembrane helix</keyword>
<gene>
    <name evidence="11" type="ORF">EDS130_LOCUS12896</name>
    <name evidence="12" type="ORF">XAT740_LOCUS35269</name>
</gene>
<dbReference type="Proteomes" id="UP000663852">
    <property type="component" value="Unassembled WGS sequence"/>
</dbReference>
<organism evidence="12 13">
    <name type="scientific">Adineta ricciae</name>
    <name type="common">Rotifer</name>
    <dbReference type="NCBI Taxonomy" id="249248"/>
    <lineage>
        <taxon>Eukaryota</taxon>
        <taxon>Metazoa</taxon>
        <taxon>Spiralia</taxon>
        <taxon>Gnathifera</taxon>
        <taxon>Rotifera</taxon>
        <taxon>Eurotatoria</taxon>
        <taxon>Bdelloidea</taxon>
        <taxon>Adinetida</taxon>
        <taxon>Adinetidae</taxon>
        <taxon>Adineta</taxon>
    </lineage>
</organism>
<dbReference type="PANTHER" id="PTHR13399">
    <property type="entry name" value="TRANSLOCON-ASSOCIATED PROTEIN TRAP , GAMMA SUBUNIT"/>
    <property type="match status" value="1"/>
</dbReference>
<comment type="subcellular location">
    <subcellularLocation>
        <location evidence="2">Endoplasmic reticulum membrane</location>
        <topology evidence="2">Multi-pass membrane protein</topology>
    </subcellularLocation>
</comment>
<dbReference type="InterPro" id="IPR009779">
    <property type="entry name" value="SSR3"/>
</dbReference>
<comment type="function">
    <text evidence="1">TRAP proteins are part of a complex whose function is to bind calcium to the ER membrane and thereby regulate the retention of ER resident proteins.</text>
</comment>
<comment type="similarity">
    <text evidence="3">Belongs to the TRAP-gamma family.</text>
</comment>
<sequence>MSNQRSAVQDEDLLLQNFSRNVTTKSYALFFGNAAVVSAIPLWLFWRIHQMDITSYFIHFIIGTAISTYFLNLAYQNMKFILKHKIAQKREEAVNREISKLFANDKSANKKDKDERVLTQNQAASSCYSCNDCGTDWDITKASVVSTSGPNDYCRKTVTGPMVSKDYTSSCTSANLLGHGIFCCQTDLCNSANRPPATMLIFELTTALLWIVYHYLF</sequence>
<evidence type="ECO:0000313" key="12">
    <source>
        <dbReference type="EMBL" id="CAF1421887.1"/>
    </source>
</evidence>
<evidence type="ECO:0000313" key="13">
    <source>
        <dbReference type="Proteomes" id="UP000663828"/>
    </source>
</evidence>
<evidence type="ECO:0000256" key="6">
    <source>
        <dbReference type="ARBA" id="ARBA00022824"/>
    </source>
</evidence>
<comment type="caution">
    <text evidence="12">The sequence shown here is derived from an EMBL/GenBank/DDBJ whole genome shotgun (WGS) entry which is preliminary data.</text>
</comment>
<dbReference type="InterPro" id="IPR045860">
    <property type="entry name" value="Snake_toxin-like_sf"/>
</dbReference>
<evidence type="ECO:0000256" key="1">
    <source>
        <dbReference type="ARBA" id="ARBA00002838"/>
    </source>
</evidence>
<evidence type="ECO:0000256" key="7">
    <source>
        <dbReference type="ARBA" id="ARBA00022989"/>
    </source>
</evidence>
<reference evidence="12" key="1">
    <citation type="submission" date="2021-02" db="EMBL/GenBank/DDBJ databases">
        <authorList>
            <person name="Nowell W R."/>
        </authorList>
    </citation>
    <scope>NUCLEOTIDE SEQUENCE</scope>
</reference>
<evidence type="ECO:0000256" key="3">
    <source>
        <dbReference type="ARBA" id="ARBA00007990"/>
    </source>
</evidence>
<dbReference type="Proteomes" id="UP000663828">
    <property type="component" value="Unassembled WGS sequence"/>
</dbReference>
<evidence type="ECO:0000256" key="2">
    <source>
        <dbReference type="ARBA" id="ARBA00004477"/>
    </source>
</evidence>
<proteinExistence type="inferred from homology"/>
<dbReference type="EMBL" id="CAJNOR010003520">
    <property type="protein sequence ID" value="CAF1421887.1"/>
    <property type="molecule type" value="Genomic_DNA"/>
</dbReference>
<keyword evidence="5 10" id="KW-0812">Transmembrane</keyword>
<accession>A0A815MN05</accession>